<dbReference type="PROSITE" id="PS50206">
    <property type="entry name" value="RHODANESE_3"/>
    <property type="match status" value="1"/>
</dbReference>
<dbReference type="PANTHER" id="PTHR43031:SF1">
    <property type="entry name" value="PYRIDINE NUCLEOTIDE-DISULPHIDE OXIDOREDUCTASE"/>
    <property type="match status" value="1"/>
</dbReference>
<dbReference type="EMBL" id="SNZA01000004">
    <property type="protein sequence ID" value="TDR12646.1"/>
    <property type="molecule type" value="Genomic_DNA"/>
</dbReference>
<keyword evidence="1" id="KW-0472">Membrane</keyword>
<protein>
    <submittedName>
        <fullName evidence="3">Phage shock protein E</fullName>
    </submittedName>
</protein>
<keyword evidence="4" id="KW-1185">Reference proteome</keyword>
<proteinExistence type="predicted"/>
<comment type="caution">
    <text evidence="3">The sequence shown here is derived from an EMBL/GenBank/DDBJ whole genome shotgun (WGS) entry which is preliminary data.</text>
</comment>
<accession>A0A4R6X1E1</accession>
<dbReference type="Pfam" id="PF00581">
    <property type="entry name" value="Rhodanese"/>
    <property type="match status" value="1"/>
</dbReference>
<dbReference type="SUPFAM" id="SSF52821">
    <property type="entry name" value="Rhodanese/Cell cycle control phosphatase"/>
    <property type="match status" value="1"/>
</dbReference>
<feature type="domain" description="Rhodanese" evidence="2">
    <location>
        <begin position="44"/>
        <end position="121"/>
    </location>
</feature>
<dbReference type="Gene3D" id="3.40.250.10">
    <property type="entry name" value="Rhodanese-like domain"/>
    <property type="match status" value="1"/>
</dbReference>
<evidence type="ECO:0000259" key="2">
    <source>
        <dbReference type="PROSITE" id="PS50206"/>
    </source>
</evidence>
<gene>
    <name evidence="3" type="ORF">C8D85_2686</name>
</gene>
<dbReference type="AlphaFoldDB" id="A0A4R6X1E1"/>
<keyword evidence="1" id="KW-0812">Transmembrane</keyword>
<evidence type="ECO:0000313" key="3">
    <source>
        <dbReference type="EMBL" id="TDR12646.1"/>
    </source>
</evidence>
<dbReference type="PANTHER" id="PTHR43031">
    <property type="entry name" value="FAD-DEPENDENT OXIDOREDUCTASE"/>
    <property type="match status" value="1"/>
</dbReference>
<name>A0A4R6X1E1_9GAMM</name>
<dbReference type="Proteomes" id="UP000295729">
    <property type="component" value="Unassembled WGS sequence"/>
</dbReference>
<feature type="transmembrane region" description="Helical" evidence="1">
    <location>
        <begin position="12"/>
        <end position="33"/>
    </location>
</feature>
<reference evidence="3 4" key="1">
    <citation type="submission" date="2019-03" db="EMBL/GenBank/DDBJ databases">
        <title>Genomic Encyclopedia of Type Strains, Phase IV (KMG-IV): sequencing the most valuable type-strain genomes for metagenomic binning, comparative biology and taxonomic classification.</title>
        <authorList>
            <person name="Goeker M."/>
        </authorList>
    </citation>
    <scope>NUCLEOTIDE SEQUENCE [LARGE SCALE GENOMIC DNA]</scope>
    <source>
        <strain evidence="3 4">DSM 5604</strain>
    </source>
</reference>
<dbReference type="InterPro" id="IPR050229">
    <property type="entry name" value="GlpE_sulfurtransferase"/>
</dbReference>
<keyword evidence="1" id="KW-1133">Transmembrane helix</keyword>
<organism evidence="3 4">
    <name type="scientific">Marinomonas communis</name>
    <dbReference type="NCBI Taxonomy" id="28254"/>
    <lineage>
        <taxon>Bacteria</taxon>
        <taxon>Pseudomonadati</taxon>
        <taxon>Pseudomonadota</taxon>
        <taxon>Gammaproteobacteria</taxon>
        <taxon>Oceanospirillales</taxon>
        <taxon>Oceanospirillaceae</taxon>
        <taxon>Marinomonas</taxon>
    </lineage>
</organism>
<dbReference type="CDD" id="cd00158">
    <property type="entry name" value="RHOD"/>
    <property type="match status" value="1"/>
</dbReference>
<dbReference type="InterPro" id="IPR036873">
    <property type="entry name" value="Rhodanese-like_dom_sf"/>
</dbReference>
<evidence type="ECO:0000256" key="1">
    <source>
        <dbReference type="SAM" id="Phobius"/>
    </source>
</evidence>
<evidence type="ECO:0000313" key="4">
    <source>
        <dbReference type="Proteomes" id="UP000295729"/>
    </source>
</evidence>
<dbReference type="SMART" id="SM00450">
    <property type="entry name" value="RHOD"/>
    <property type="match status" value="1"/>
</dbReference>
<sequence>MERLTVDTQTPFKHMLLILLAAIIAIFSINALASKRSDIAWQALEQGAVLIDVRTASEYRADHIEGAVNMPLSSLSKLANVIDRDKTVVVYCRSGSRASHAKRYLYDMGFTNVLNGGGLEEMLASKP</sequence>
<dbReference type="RefSeq" id="WP_211342199.1">
    <property type="nucleotide sequence ID" value="NZ_JAJGNH010000022.1"/>
</dbReference>
<dbReference type="InterPro" id="IPR001763">
    <property type="entry name" value="Rhodanese-like_dom"/>
</dbReference>